<keyword evidence="7 8" id="KW-0413">Isomerase</keyword>
<dbReference type="Proteomes" id="UP000321558">
    <property type="component" value="Unassembled WGS sequence"/>
</dbReference>
<evidence type="ECO:0000259" key="9">
    <source>
        <dbReference type="Pfam" id="PF16363"/>
    </source>
</evidence>
<dbReference type="Gene3D" id="3.40.50.720">
    <property type="entry name" value="NAD(P)-binding Rossmann-like Domain"/>
    <property type="match status" value="1"/>
</dbReference>
<evidence type="ECO:0000256" key="3">
    <source>
        <dbReference type="ARBA" id="ARBA00007637"/>
    </source>
</evidence>
<evidence type="ECO:0000256" key="7">
    <source>
        <dbReference type="ARBA" id="ARBA00023235"/>
    </source>
</evidence>
<dbReference type="NCBIfam" id="TIGR01179">
    <property type="entry name" value="galE"/>
    <property type="match status" value="1"/>
</dbReference>
<dbReference type="EC" id="5.1.3.2" evidence="4 8"/>
<keyword evidence="11" id="KW-1185">Reference proteome</keyword>
<comment type="caution">
    <text evidence="10">The sequence shown here is derived from an EMBL/GenBank/DDBJ whole genome shotgun (WGS) entry which is preliminary data.</text>
</comment>
<comment type="catalytic activity">
    <reaction evidence="1 8">
        <text>UDP-alpha-D-glucose = UDP-alpha-D-galactose</text>
        <dbReference type="Rhea" id="RHEA:22168"/>
        <dbReference type="ChEBI" id="CHEBI:58885"/>
        <dbReference type="ChEBI" id="CHEBI:66914"/>
        <dbReference type="EC" id="5.1.3.2"/>
    </reaction>
</comment>
<comment type="cofactor">
    <cofactor evidence="2 8">
        <name>NAD(+)</name>
        <dbReference type="ChEBI" id="CHEBI:57540"/>
    </cofactor>
</comment>
<feature type="domain" description="NAD(P)-binding" evidence="9">
    <location>
        <begin position="4"/>
        <end position="324"/>
    </location>
</feature>
<dbReference type="GO" id="GO:0006012">
    <property type="term" value="P:galactose metabolic process"/>
    <property type="evidence" value="ECO:0007669"/>
    <property type="project" value="UniProtKB-UniPathway"/>
</dbReference>
<proteinExistence type="inferred from homology"/>
<comment type="pathway">
    <text evidence="8">Carbohydrate metabolism; galactose metabolism.</text>
</comment>
<dbReference type="RefSeq" id="WP_147211667.1">
    <property type="nucleotide sequence ID" value="NZ_BJYM01000015.1"/>
</dbReference>
<evidence type="ECO:0000256" key="5">
    <source>
        <dbReference type="ARBA" id="ARBA00018569"/>
    </source>
</evidence>
<organism evidence="10 11">
    <name type="scientific">Oceanobacillus sojae</name>
    <dbReference type="NCBI Taxonomy" id="582851"/>
    <lineage>
        <taxon>Bacteria</taxon>
        <taxon>Bacillati</taxon>
        <taxon>Bacillota</taxon>
        <taxon>Bacilli</taxon>
        <taxon>Bacillales</taxon>
        <taxon>Bacillaceae</taxon>
        <taxon>Oceanobacillus</taxon>
    </lineage>
</organism>
<dbReference type="GO" id="GO:0005829">
    <property type="term" value="C:cytosol"/>
    <property type="evidence" value="ECO:0007669"/>
    <property type="project" value="TreeGrafter"/>
</dbReference>
<dbReference type="OrthoDB" id="9801785at2"/>
<evidence type="ECO:0000313" key="10">
    <source>
        <dbReference type="EMBL" id="GEN88768.1"/>
    </source>
</evidence>
<reference evidence="10 11" key="1">
    <citation type="submission" date="2019-07" db="EMBL/GenBank/DDBJ databases">
        <title>Whole genome shotgun sequence of Oceanobacillus sojae NBRC 105379.</title>
        <authorList>
            <person name="Hosoyama A."/>
            <person name="Uohara A."/>
            <person name="Ohji S."/>
            <person name="Ichikawa N."/>
        </authorList>
    </citation>
    <scope>NUCLEOTIDE SEQUENCE [LARGE SCALE GENOMIC DNA]</scope>
    <source>
        <strain evidence="10 11">NBRC 105379</strain>
    </source>
</reference>
<evidence type="ECO:0000256" key="8">
    <source>
        <dbReference type="RuleBase" id="RU366046"/>
    </source>
</evidence>
<name>A0A511ZMU2_9BACI</name>
<dbReference type="UniPathway" id="UPA00214"/>
<evidence type="ECO:0000256" key="1">
    <source>
        <dbReference type="ARBA" id="ARBA00000083"/>
    </source>
</evidence>
<dbReference type="PANTHER" id="PTHR43725:SF47">
    <property type="entry name" value="UDP-GLUCOSE 4-EPIMERASE"/>
    <property type="match status" value="1"/>
</dbReference>
<accession>A0A511ZMU2</accession>
<keyword evidence="6 8" id="KW-0520">NAD</keyword>
<dbReference type="AlphaFoldDB" id="A0A511ZMU2"/>
<dbReference type="InterPro" id="IPR016040">
    <property type="entry name" value="NAD(P)-bd_dom"/>
</dbReference>
<sequence>MEVLVTGGAGYIGSHTCVELINEGYDVIVLDNFSNSSPIALQRIKEITGRELKIYQIDLLDKENVEKVFSENQIDAVIHLAGLKAVGESISVPLQYYQNNVLGSLLLFEVMQQFSVKNLVFSSSATVYGNPEKVPVTEDMKLEATNPYGRTKQMIEEILKDMAYSDPLWSIALLRYFNPIGAHASGLIGEDPGGVPNNLMPYISQIAVGKREQLEVFGNNYSTEDGTGIRDYIHVVDLAVGHLRALEQVQKGIRAEAYNLGTGKGHSVLEVIKAFEKVSGIRIPYKFVHRRPGDISTCYADPAKAQNHLNWVAMRGIEKMCADTWRWQKNNPDGYSFISNHKTPVEADIGVFYG</sequence>
<evidence type="ECO:0000256" key="6">
    <source>
        <dbReference type="ARBA" id="ARBA00023027"/>
    </source>
</evidence>
<dbReference type="EMBL" id="BJYM01000015">
    <property type="protein sequence ID" value="GEN88768.1"/>
    <property type="molecule type" value="Genomic_DNA"/>
</dbReference>
<dbReference type="Pfam" id="PF16363">
    <property type="entry name" value="GDP_Man_Dehyd"/>
    <property type="match status" value="1"/>
</dbReference>
<evidence type="ECO:0000313" key="11">
    <source>
        <dbReference type="Proteomes" id="UP000321558"/>
    </source>
</evidence>
<evidence type="ECO:0000256" key="4">
    <source>
        <dbReference type="ARBA" id="ARBA00013189"/>
    </source>
</evidence>
<dbReference type="InterPro" id="IPR036291">
    <property type="entry name" value="NAD(P)-bd_dom_sf"/>
</dbReference>
<dbReference type="PANTHER" id="PTHR43725">
    <property type="entry name" value="UDP-GLUCOSE 4-EPIMERASE"/>
    <property type="match status" value="1"/>
</dbReference>
<dbReference type="InterPro" id="IPR005886">
    <property type="entry name" value="UDP_G4E"/>
</dbReference>
<comment type="subunit">
    <text evidence="8">Homodimer.</text>
</comment>
<dbReference type="STRING" id="582851.GCA_900162665_01368"/>
<comment type="similarity">
    <text evidence="3 8">Belongs to the NAD(P)-dependent epimerase/dehydratase family.</text>
</comment>
<dbReference type="NCBIfam" id="NF007956">
    <property type="entry name" value="PRK10675.1"/>
    <property type="match status" value="1"/>
</dbReference>
<dbReference type="SUPFAM" id="SSF51735">
    <property type="entry name" value="NAD(P)-binding Rossmann-fold domains"/>
    <property type="match status" value="1"/>
</dbReference>
<dbReference type="CDD" id="cd05247">
    <property type="entry name" value="UDP_G4E_1_SDR_e"/>
    <property type="match status" value="1"/>
</dbReference>
<dbReference type="Gene3D" id="3.90.25.10">
    <property type="entry name" value="UDP-galactose 4-epimerase, domain 1"/>
    <property type="match status" value="1"/>
</dbReference>
<dbReference type="GO" id="GO:0003978">
    <property type="term" value="F:UDP-glucose 4-epimerase activity"/>
    <property type="evidence" value="ECO:0007669"/>
    <property type="project" value="UniProtKB-UniRule"/>
</dbReference>
<keyword evidence="8" id="KW-0119">Carbohydrate metabolism</keyword>
<gene>
    <name evidence="10" type="primary">galE</name>
    <name evidence="10" type="ORF">OSO01_35070</name>
</gene>
<protein>
    <recommendedName>
        <fullName evidence="5 8">UDP-glucose 4-epimerase</fullName>
        <ecNumber evidence="4 8">5.1.3.2</ecNumber>
    </recommendedName>
</protein>
<evidence type="ECO:0000256" key="2">
    <source>
        <dbReference type="ARBA" id="ARBA00001911"/>
    </source>
</evidence>